<evidence type="ECO:0000259" key="5">
    <source>
        <dbReference type="SMART" id="SM01114"/>
    </source>
</evidence>
<dbReference type="Pfam" id="PF03638">
    <property type="entry name" value="TCR"/>
    <property type="match status" value="1"/>
</dbReference>
<evidence type="ECO:0000256" key="4">
    <source>
        <dbReference type="SAM" id="MobiDB-lite"/>
    </source>
</evidence>
<proteinExistence type="inferred from homology"/>
<comment type="subcellular location">
    <subcellularLocation>
        <location evidence="1">Nucleus</location>
    </subcellularLocation>
</comment>
<dbReference type="AlphaFoldDB" id="A0A3P7L1Q2"/>
<feature type="domain" description="Tesmin/TSO1-like CXC" evidence="5">
    <location>
        <begin position="141"/>
        <end position="171"/>
    </location>
</feature>
<name>A0A3P7L1Q2_DIBLA</name>
<evidence type="ECO:0000313" key="7">
    <source>
        <dbReference type="Proteomes" id="UP000281553"/>
    </source>
</evidence>
<keyword evidence="3" id="KW-0539">Nucleus</keyword>
<evidence type="ECO:0000256" key="2">
    <source>
        <dbReference type="ARBA" id="ARBA00007267"/>
    </source>
</evidence>
<dbReference type="GO" id="GO:0005634">
    <property type="term" value="C:nucleus"/>
    <property type="evidence" value="ECO:0007669"/>
    <property type="project" value="UniProtKB-SubCell"/>
</dbReference>
<dbReference type="PANTHER" id="PTHR12446">
    <property type="entry name" value="TESMIN/TSO1-RELATED"/>
    <property type="match status" value="1"/>
</dbReference>
<feature type="compositionally biased region" description="Low complexity" evidence="4">
    <location>
        <begin position="57"/>
        <end position="74"/>
    </location>
</feature>
<evidence type="ECO:0000256" key="1">
    <source>
        <dbReference type="ARBA" id="ARBA00004123"/>
    </source>
</evidence>
<protein>
    <recommendedName>
        <fullName evidence="5">Tesmin/TSO1-like CXC domain-containing protein</fullName>
    </recommendedName>
</protein>
<feature type="region of interest" description="Disordered" evidence="4">
    <location>
        <begin position="55"/>
        <end position="124"/>
    </location>
</feature>
<comment type="similarity">
    <text evidence="2">Belongs to the lin-54 family.</text>
</comment>
<feature type="region of interest" description="Disordered" evidence="4">
    <location>
        <begin position="1"/>
        <end position="30"/>
    </location>
</feature>
<gene>
    <name evidence="6" type="ORF">DILT_LOCUS7246</name>
</gene>
<reference evidence="6 7" key="1">
    <citation type="submission" date="2018-11" db="EMBL/GenBank/DDBJ databases">
        <authorList>
            <consortium name="Pathogen Informatics"/>
        </authorList>
    </citation>
    <scope>NUCLEOTIDE SEQUENCE [LARGE SCALE GENOMIC DNA]</scope>
</reference>
<feature type="compositionally biased region" description="Acidic residues" evidence="4">
    <location>
        <begin position="105"/>
        <end position="122"/>
    </location>
</feature>
<dbReference type="InterPro" id="IPR028307">
    <property type="entry name" value="Lin-54_fam"/>
</dbReference>
<dbReference type="GO" id="GO:0006355">
    <property type="term" value="P:regulation of DNA-templated transcription"/>
    <property type="evidence" value="ECO:0007669"/>
    <property type="project" value="TreeGrafter"/>
</dbReference>
<evidence type="ECO:0000256" key="3">
    <source>
        <dbReference type="ARBA" id="ARBA00023242"/>
    </source>
</evidence>
<organism evidence="6 7">
    <name type="scientific">Dibothriocephalus latus</name>
    <name type="common">Fish tapeworm</name>
    <name type="synonym">Diphyllobothrium latum</name>
    <dbReference type="NCBI Taxonomy" id="60516"/>
    <lineage>
        <taxon>Eukaryota</taxon>
        <taxon>Metazoa</taxon>
        <taxon>Spiralia</taxon>
        <taxon>Lophotrochozoa</taxon>
        <taxon>Platyhelminthes</taxon>
        <taxon>Cestoda</taxon>
        <taxon>Eucestoda</taxon>
        <taxon>Diphyllobothriidea</taxon>
        <taxon>Diphyllobothriidae</taxon>
        <taxon>Dibothriocephalus</taxon>
    </lineage>
</organism>
<dbReference type="PANTHER" id="PTHR12446:SF34">
    <property type="entry name" value="PROTEIN LIN-54 HOMOLOG"/>
    <property type="match status" value="1"/>
</dbReference>
<sequence length="187" mass="19550">MSLSRGSVVDFAGLKPEHDTQRPVAGATGLVLPTQTSEKVTVAAKTVTIPVESTVLPSASSPPKSANSVSPAASHNKKPLASSTETIPPKSLPNAVRAYYSTEGGEVEDDEDEDEELSDDADLSVSADTKADLEAAAAGANRSRICSCLRSNCLKLYCDCFAAGRACFDIHGYGEYVLLPESLIVTS</sequence>
<dbReference type="Proteomes" id="UP000281553">
    <property type="component" value="Unassembled WGS sequence"/>
</dbReference>
<keyword evidence="7" id="KW-1185">Reference proteome</keyword>
<dbReference type="SMART" id="SM01114">
    <property type="entry name" value="CXC"/>
    <property type="match status" value="1"/>
</dbReference>
<accession>A0A3P7L1Q2</accession>
<dbReference type="InterPro" id="IPR005172">
    <property type="entry name" value="CRC"/>
</dbReference>
<evidence type="ECO:0000313" key="6">
    <source>
        <dbReference type="EMBL" id="VDN11415.1"/>
    </source>
</evidence>
<dbReference type="EMBL" id="UYRU01051398">
    <property type="protein sequence ID" value="VDN11415.1"/>
    <property type="molecule type" value="Genomic_DNA"/>
</dbReference>
<dbReference type="InterPro" id="IPR033467">
    <property type="entry name" value="Tesmin/TSO1-like_CXC"/>
</dbReference>
<dbReference type="OrthoDB" id="6283463at2759"/>